<evidence type="ECO:0000313" key="3">
    <source>
        <dbReference type="EMBL" id="CDR39983.1"/>
    </source>
</evidence>
<dbReference type="AlphaFoldDB" id="A0A061AR36"/>
<sequence length="285" mass="32749">MSSPACDDSDQAGTTPTPSADEHSLAVVRSGSDRPEVALKRGWPESDALLDERVPRRDAEWHERLDSVTQDIDRLMAQHERMMARHERMLQNLAPLIPWARAVFVRQRYELSQDFILSYPVWLRQELPQHVTQGVHDRDLFDKLKTLYVSQRNSLNLDARILALASLARFLLHYLADQLRMGAHYPYHAPTEHDFIDFAAPLVGRAVAQDLVNNLSRITIQPEAVADSAQWVVSTPAYNHKDVVDLKQGIKVFHKRFVKAWRTNSFPFDEESEEAVRYFNSVARV</sequence>
<name>A0A061AR36_RHOTO</name>
<feature type="region of interest" description="Disordered" evidence="2">
    <location>
        <begin position="1"/>
        <end position="40"/>
    </location>
</feature>
<gene>
    <name evidence="3" type="ORF">RHTO0S_04e12838g</name>
</gene>
<organism evidence="3">
    <name type="scientific">Rhodotorula toruloides</name>
    <name type="common">Yeast</name>
    <name type="synonym">Rhodosporidium toruloides</name>
    <dbReference type="NCBI Taxonomy" id="5286"/>
    <lineage>
        <taxon>Eukaryota</taxon>
        <taxon>Fungi</taxon>
        <taxon>Dikarya</taxon>
        <taxon>Basidiomycota</taxon>
        <taxon>Pucciniomycotina</taxon>
        <taxon>Microbotryomycetes</taxon>
        <taxon>Sporidiobolales</taxon>
        <taxon>Sporidiobolaceae</taxon>
        <taxon>Rhodotorula</taxon>
    </lineage>
</organism>
<accession>A0A061AR36</accession>
<keyword evidence="1" id="KW-0175">Coiled coil</keyword>
<dbReference type="OrthoDB" id="10300263at2759"/>
<evidence type="ECO:0000256" key="2">
    <source>
        <dbReference type="SAM" id="MobiDB-lite"/>
    </source>
</evidence>
<dbReference type="EMBL" id="LK052939">
    <property type="protein sequence ID" value="CDR39983.1"/>
    <property type="molecule type" value="Genomic_DNA"/>
</dbReference>
<feature type="compositionally biased region" description="Basic and acidic residues" evidence="2">
    <location>
        <begin position="31"/>
        <end position="40"/>
    </location>
</feature>
<proteinExistence type="predicted"/>
<reference evidence="3" key="1">
    <citation type="journal article" date="2014" name="Genome Announc.">
        <title>Draft genome sequence of Rhodosporidium toruloides CECT1137, an oleaginous yeast of biotechnological interest.</title>
        <authorList>
            <person name="Morin N."/>
            <person name="Calcas X."/>
            <person name="Devillers H."/>
            <person name="Durrens P."/>
            <person name="Sherman D.J."/>
            <person name="Nicaud J.-M."/>
            <person name="Neuveglise C."/>
        </authorList>
    </citation>
    <scope>NUCLEOTIDE SEQUENCE</scope>
    <source>
        <strain evidence="3">CECT1137</strain>
    </source>
</reference>
<protein>
    <submittedName>
        <fullName evidence="3">RHTO0S04e12838g1_1</fullName>
    </submittedName>
</protein>
<feature type="coiled-coil region" evidence="1">
    <location>
        <begin position="65"/>
        <end position="92"/>
    </location>
</feature>
<evidence type="ECO:0000256" key="1">
    <source>
        <dbReference type="SAM" id="Coils"/>
    </source>
</evidence>